<dbReference type="Pfam" id="PF02900">
    <property type="entry name" value="LigB"/>
    <property type="match status" value="1"/>
</dbReference>
<dbReference type="RefSeq" id="WP_264851889.1">
    <property type="nucleotide sequence ID" value="NZ_BRXR01000001.1"/>
</dbReference>
<dbReference type="InterPro" id="IPR027485">
    <property type="entry name" value="AMMECR1_N"/>
</dbReference>
<comment type="caution">
    <text evidence="2">The sequence shown here is derived from an EMBL/GenBank/DDBJ whole genome shotgun (WGS) entry which is preliminary data.</text>
</comment>
<dbReference type="SUPFAM" id="SSF143447">
    <property type="entry name" value="AMMECR1-like"/>
    <property type="match status" value="1"/>
</dbReference>
<sequence>MKNILGYYLMPHPPIVIPEVGKGEEKKIDRTFNACNEIGLEIANLKPETIVIITPHGAMFSDAIAISDEERITGDLRNFGVSSVKMDFAMDREFNENLNHICQLDGISTATVGSALLKKYDYKFQLDHGAIVPLYFVNRHYNEYKIVHITYSLLGEMNLYRFGMNLRKTAEKLGRKIVIIASGDLSHKLKEEGPYSYSPYGEKFDAQFLEFLHNGDVSSLFNMNKTMVEEAAQCGLNSVYILIGAMEGKNFKGDLLSYEGTFGVGYGVMKFKRGEEDSSALNLLIKLKKEKTKKKLDSGNPYTKLARESLYFYFSHGGRMKDITNLPNELLKEKHGVFVSLKKFGSLRGCIGTIAPTTNSVGEEIIKNAIEAALNDPRFETVKEDELEDIDISVDVLMDAVKASREELNPKIYGVIVTKGYRRGLLLPDIEGVNTVEEQLSIACSKAGIDDNEDYEIEKFEVVRYKEGE</sequence>
<evidence type="ECO:0000313" key="2">
    <source>
        <dbReference type="EMBL" id="GLC32580.1"/>
    </source>
</evidence>
<dbReference type="InterPro" id="IPR023473">
    <property type="entry name" value="AMMECR1"/>
</dbReference>
<dbReference type="NCBIfam" id="TIGR00296">
    <property type="entry name" value="TIGR00296 family protein"/>
    <property type="match status" value="1"/>
</dbReference>
<dbReference type="PANTHER" id="PTHR13016:SF0">
    <property type="entry name" value="AMME SYNDROME CANDIDATE GENE 1 PROTEIN"/>
    <property type="match status" value="1"/>
</dbReference>
<feature type="domain" description="AMMECR1" evidence="1">
    <location>
        <begin position="297"/>
        <end position="469"/>
    </location>
</feature>
<reference evidence="2 3" key="1">
    <citation type="journal article" date="2024" name="Int. J. Syst. Evol. Microbiol.">
        <title>Clostridium omnivorum sp. nov., isolated from anoxic soil under the treatment of reductive soil disinfestation.</title>
        <authorList>
            <person name="Ueki A."/>
            <person name="Tonouchi A."/>
            <person name="Kaku N."/>
            <person name="Honma S."/>
            <person name="Ueki K."/>
        </authorList>
    </citation>
    <scope>NUCLEOTIDE SEQUENCE [LARGE SCALE GENOMIC DNA]</scope>
    <source>
        <strain evidence="2 3">E14</strain>
    </source>
</reference>
<dbReference type="Pfam" id="PF01871">
    <property type="entry name" value="AMMECR1"/>
    <property type="match status" value="1"/>
</dbReference>
<dbReference type="NCBIfam" id="TIGR04336">
    <property type="entry name" value="AmmeMemoSam_B"/>
    <property type="match status" value="1"/>
</dbReference>
<dbReference type="Gene3D" id="3.30.1490.150">
    <property type="entry name" value="Hypothetical protein ph0010, domain 2"/>
    <property type="match status" value="1"/>
</dbReference>
<dbReference type="InterPro" id="IPR002733">
    <property type="entry name" value="AMMECR1_domain"/>
</dbReference>
<keyword evidence="3" id="KW-1185">Reference proteome</keyword>
<dbReference type="InterPro" id="IPR004183">
    <property type="entry name" value="Xdiol_dOase_suB"/>
</dbReference>
<proteinExistence type="predicted"/>
<dbReference type="PANTHER" id="PTHR13016">
    <property type="entry name" value="AMMECR1 HOMOLOG"/>
    <property type="match status" value="1"/>
</dbReference>
<name>A0ABQ5NBD2_9CLOT</name>
<protein>
    <recommendedName>
        <fullName evidence="1">AMMECR1 domain-containing protein</fullName>
    </recommendedName>
</protein>
<organism evidence="2 3">
    <name type="scientific">Clostridium omnivorum</name>
    <dbReference type="NCBI Taxonomy" id="1604902"/>
    <lineage>
        <taxon>Bacteria</taxon>
        <taxon>Bacillati</taxon>
        <taxon>Bacillota</taxon>
        <taxon>Clostridia</taxon>
        <taxon>Eubacteriales</taxon>
        <taxon>Clostridiaceae</taxon>
        <taxon>Clostridium</taxon>
    </lineage>
</organism>
<dbReference type="NCBIfam" id="TIGR04335">
    <property type="entry name" value="AmmeMemoSam_A"/>
    <property type="match status" value="1"/>
</dbReference>
<dbReference type="Proteomes" id="UP001208567">
    <property type="component" value="Unassembled WGS sequence"/>
</dbReference>
<accession>A0ABQ5NBD2</accession>
<dbReference type="Gene3D" id="3.40.830.10">
    <property type="entry name" value="LigB-like"/>
    <property type="match status" value="1"/>
</dbReference>
<dbReference type="Gene3D" id="3.30.700.20">
    <property type="entry name" value="Hypothetical protein ph0010, domain 1"/>
    <property type="match status" value="1"/>
</dbReference>
<gene>
    <name evidence="2" type="ORF">bsdE14_39900</name>
</gene>
<dbReference type="PROSITE" id="PS51112">
    <property type="entry name" value="AMMECR1"/>
    <property type="match status" value="1"/>
</dbReference>
<dbReference type="EMBL" id="BRXR01000001">
    <property type="protein sequence ID" value="GLC32580.1"/>
    <property type="molecule type" value="Genomic_DNA"/>
</dbReference>
<dbReference type="SUPFAM" id="SSF53213">
    <property type="entry name" value="LigB-like"/>
    <property type="match status" value="1"/>
</dbReference>
<evidence type="ECO:0000259" key="1">
    <source>
        <dbReference type="PROSITE" id="PS51112"/>
    </source>
</evidence>
<evidence type="ECO:0000313" key="3">
    <source>
        <dbReference type="Proteomes" id="UP001208567"/>
    </source>
</evidence>
<dbReference type="InterPro" id="IPR036071">
    <property type="entry name" value="AMMECR1_dom_sf"/>
</dbReference>
<dbReference type="CDD" id="cd07951">
    <property type="entry name" value="ED_3B_N_AMMECR1"/>
    <property type="match status" value="1"/>
</dbReference>
<dbReference type="InterPro" id="IPR027623">
    <property type="entry name" value="AmmeMemoSam_A"/>
</dbReference>